<dbReference type="InParanoid" id="A0A1Y2EHJ0"/>
<dbReference type="Proteomes" id="UP000193689">
    <property type="component" value="Unassembled WGS sequence"/>
</dbReference>
<comment type="caution">
    <text evidence="2">The sequence shown here is derived from an EMBL/GenBank/DDBJ whole genome shotgun (WGS) entry which is preliminary data.</text>
</comment>
<accession>A0A1Y2EHJ0</accession>
<reference evidence="2 3" key="1">
    <citation type="submission" date="2016-07" db="EMBL/GenBank/DDBJ databases">
        <title>Pervasive Adenine N6-methylation of Active Genes in Fungi.</title>
        <authorList>
            <consortium name="DOE Joint Genome Institute"/>
            <person name="Mondo S.J."/>
            <person name="Dannebaum R.O."/>
            <person name="Kuo R.C."/>
            <person name="Labutti K."/>
            <person name="Haridas S."/>
            <person name="Kuo A."/>
            <person name="Salamov A."/>
            <person name="Ahrendt S.R."/>
            <person name="Lipzen A."/>
            <person name="Sullivan W."/>
            <person name="Andreopoulos W.B."/>
            <person name="Clum A."/>
            <person name="Lindquist E."/>
            <person name="Daum C."/>
            <person name="Ramamoorthy G.K."/>
            <person name="Gryganskyi A."/>
            <person name="Culley D."/>
            <person name="Magnuson J.K."/>
            <person name="James T.Y."/>
            <person name="O'Malley M.A."/>
            <person name="Stajich J.E."/>
            <person name="Spatafora J.W."/>
            <person name="Visel A."/>
            <person name="Grigoriev I.V."/>
        </authorList>
    </citation>
    <scope>NUCLEOTIDE SEQUENCE [LARGE SCALE GENOMIC DNA]</scope>
    <source>
        <strain evidence="2 3">CBS 129021</strain>
    </source>
</reference>
<evidence type="ECO:0000256" key="1">
    <source>
        <dbReference type="SAM" id="MobiDB-lite"/>
    </source>
</evidence>
<sequence>MDFSLADLNNTLDFDQLHVQSWMELGNVDQVVKTTPPEEGSDLSIHSSPIQGTESGHLGRFHDEPPTGASHVSQDSCFGSAASHSNHLSTRHGPPVSGFGSATGGANQPSFWGTESYCGLGWGGLDNETHSDAQGTTGVFETILEAIDNAGFHSFDQMATAYYTLALEEHTPLRRTQKFSRERQLKRFLQDLSFSAEDWPEREAWVYQEVILSLAQRILSRELSGMNERNQQMERRSSGVAGGMSGPSSEEDKLAAGLVPIIESVRSLVEHTDIKNPLVNELRRL</sequence>
<organism evidence="2 3">
    <name type="scientific">Pseudomassariella vexata</name>
    <dbReference type="NCBI Taxonomy" id="1141098"/>
    <lineage>
        <taxon>Eukaryota</taxon>
        <taxon>Fungi</taxon>
        <taxon>Dikarya</taxon>
        <taxon>Ascomycota</taxon>
        <taxon>Pezizomycotina</taxon>
        <taxon>Sordariomycetes</taxon>
        <taxon>Xylariomycetidae</taxon>
        <taxon>Amphisphaeriales</taxon>
        <taxon>Pseudomassariaceae</taxon>
        <taxon>Pseudomassariella</taxon>
    </lineage>
</organism>
<dbReference type="GeneID" id="63774020"/>
<proteinExistence type="predicted"/>
<gene>
    <name evidence="2" type="ORF">BCR38DRAFT_404046</name>
</gene>
<dbReference type="EMBL" id="MCFJ01000001">
    <property type="protein sequence ID" value="ORY70907.1"/>
    <property type="molecule type" value="Genomic_DNA"/>
</dbReference>
<evidence type="ECO:0000313" key="2">
    <source>
        <dbReference type="EMBL" id="ORY70907.1"/>
    </source>
</evidence>
<feature type="region of interest" description="Disordered" evidence="1">
    <location>
        <begin position="227"/>
        <end position="251"/>
    </location>
</feature>
<protein>
    <submittedName>
        <fullName evidence="2">Uncharacterized protein</fullName>
    </submittedName>
</protein>
<dbReference type="RefSeq" id="XP_040720499.1">
    <property type="nucleotide sequence ID" value="XM_040857808.1"/>
</dbReference>
<dbReference type="OrthoDB" id="4961077at2759"/>
<dbReference type="PROSITE" id="PS50007">
    <property type="entry name" value="PIPLC_X_DOMAIN"/>
    <property type="match status" value="1"/>
</dbReference>
<feature type="region of interest" description="Disordered" evidence="1">
    <location>
        <begin position="33"/>
        <end position="74"/>
    </location>
</feature>
<feature type="compositionally biased region" description="Polar residues" evidence="1">
    <location>
        <begin position="44"/>
        <end position="54"/>
    </location>
</feature>
<evidence type="ECO:0000313" key="3">
    <source>
        <dbReference type="Proteomes" id="UP000193689"/>
    </source>
</evidence>
<keyword evidence="3" id="KW-1185">Reference proteome</keyword>
<dbReference type="AlphaFoldDB" id="A0A1Y2EHJ0"/>
<name>A0A1Y2EHJ0_9PEZI</name>